<dbReference type="AlphaFoldDB" id="A0A2P1PZL2"/>
<dbReference type="GO" id="GO:0005524">
    <property type="term" value="F:ATP binding"/>
    <property type="evidence" value="ECO:0007669"/>
    <property type="project" value="UniProtKB-KW"/>
</dbReference>
<geneLocation type="plasmid" evidence="5">
    <name>unnamed</name>
</geneLocation>
<dbReference type="PANTHER" id="PTHR30258:SF3">
    <property type="entry name" value="SLL1921 PROTEIN"/>
    <property type="match status" value="1"/>
</dbReference>
<dbReference type="RefSeq" id="WP_106894198.1">
    <property type="nucleotide sequence ID" value="NZ_CP027861.1"/>
</dbReference>
<accession>A0A2P1PZL2</accession>
<keyword evidence="2" id="KW-0547">Nucleotide-binding</keyword>
<dbReference type="InterPro" id="IPR027417">
    <property type="entry name" value="P-loop_NTPase"/>
</dbReference>
<keyword evidence="6" id="KW-1185">Reference proteome</keyword>
<evidence type="ECO:0000259" key="4">
    <source>
        <dbReference type="Pfam" id="PF00437"/>
    </source>
</evidence>
<dbReference type="OrthoDB" id="5442742at2"/>
<evidence type="ECO:0000313" key="5">
    <source>
        <dbReference type="EMBL" id="AVQ00280.1"/>
    </source>
</evidence>
<dbReference type="Proteomes" id="UP000241074">
    <property type="component" value="Plasmid unnamed"/>
</dbReference>
<dbReference type="KEGG" id="xba:C7S18_23575"/>
<keyword evidence="5" id="KW-0614">Plasmid</keyword>
<name>A0A2P1PZL2_9GAMM</name>
<protein>
    <recommendedName>
        <fullName evidence="4">Bacterial type II secretion system protein E domain-containing protein</fullName>
    </recommendedName>
</protein>
<sequence length="350" mass="37990">MATESILQFIPIPVDVRDINIKHREDGTIDLGDSSIGLAKRAQAQGTEYADLLERISPHVLKHPVGASVRIELGVGQSFRAERYRCRGGVMTAMRRMPEKMPAIDDLNFPHLWRDLFMAEDFCTGGLIVVVAPTGSGKSVTLGALGTSRLARYGGYMTTIEDPIEMPLHGWHGAGKCVQTEVDPHDDPSEAYVKALRAALRAYPTAPGGGTILLFGEIRDQASAAEVLRAANQGHLVLTTLHGSTIESALRRLISMATRDLGQSQAQDLTAAALRLIVTQKLHIDPEKSGWDAGTLTGELLYSSGEKSPAAGNIRDNDLGALAEQLDQQGSFMARVDRPSLADFLKRFRR</sequence>
<dbReference type="Pfam" id="PF00437">
    <property type="entry name" value="T2SSE"/>
    <property type="match status" value="1"/>
</dbReference>
<comment type="similarity">
    <text evidence="1">Belongs to the GSP E family.</text>
</comment>
<dbReference type="PANTHER" id="PTHR30258">
    <property type="entry name" value="TYPE II SECRETION SYSTEM PROTEIN GSPE-RELATED"/>
    <property type="match status" value="1"/>
</dbReference>
<dbReference type="EMBL" id="CP027861">
    <property type="protein sequence ID" value="AVQ00280.1"/>
    <property type="molecule type" value="Genomic_DNA"/>
</dbReference>
<keyword evidence="3" id="KW-0067">ATP-binding</keyword>
<feature type="domain" description="Bacterial type II secretion system protein E" evidence="4">
    <location>
        <begin position="78"/>
        <end position="282"/>
    </location>
</feature>
<dbReference type="InterPro" id="IPR001482">
    <property type="entry name" value="T2SS/T4SS_dom"/>
</dbReference>
<reference evidence="5 6" key="1">
    <citation type="submission" date="2018-03" db="EMBL/GenBank/DDBJ databases">
        <title>Ahniella affigens gen. nov., sp. nov., a gammaproteobacterium isolated from sandy soil near a stream.</title>
        <authorList>
            <person name="Ko Y."/>
            <person name="Kim J.-H."/>
        </authorList>
    </citation>
    <scope>NUCLEOTIDE SEQUENCE [LARGE SCALE GENOMIC DNA]</scope>
    <source>
        <strain evidence="5 6">D13</strain>
        <plasmid evidence="6">Plasmid unnamed</plasmid>
    </source>
</reference>
<evidence type="ECO:0000313" key="6">
    <source>
        <dbReference type="Proteomes" id="UP000241074"/>
    </source>
</evidence>
<evidence type="ECO:0000256" key="3">
    <source>
        <dbReference type="ARBA" id="ARBA00022840"/>
    </source>
</evidence>
<gene>
    <name evidence="5" type="ORF">C7S18_23575</name>
</gene>
<reference evidence="5 6" key="2">
    <citation type="submission" date="2018-03" db="EMBL/GenBank/DDBJ databases">
        <authorList>
            <person name="Keele B.F."/>
        </authorList>
    </citation>
    <scope>NUCLEOTIDE SEQUENCE [LARGE SCALE GENOMIC DNA]</scope>
    <source>
        <strain evidence="5 6">D13</strain>
        <plasmid evidence="6">Plasmid unnamed</plasmid>
    </source>
</reference>
<dbReference type="Gene3D" id="3.40.50.300">
    <property type="entry name" value="P-loop containing nucleotide triphosphate hydrolases"/>
    <property type="match status" value="1"/>
</dbReference>
<dbReference type="GO" id="GO:0016887">
    <property type="term" value="F:ATP hydrolysis activity"/>
    <property type="evidence" value="ECO:0007669"/>
    <property type="project" value="TreeGrafter"/>
</dbReference>
<evidence type="ECO:0000256" key="1">
    <source>
        <dbReference type="ARBA" id="ARBA00006611"/>
    </source>
</evidence>
<evidence type="ECO:0000256" key="2">
    <source>
        <dbReference type="ARBA" id="ARBA00022741"/>
    </source>
</evidence>
<proteinExistence type="inferred from homology"/>
<organism evidence="5 6">
    <name type="scientific">Ahniella affigens</name>
    <dbReference type="NCBI Taxonomy" id="2021234"/>
    <lineage>
        <taxon>Bacteria</taxon>
        <taxon>Pseudomonadati</taxon>
        <taxon>Pseudomonadota</taxon>
        <taxon>Gammaproteobacteria</taxon>
        <taxon>Lysobacterales</taxon>
        <taxon>Rhodanobacteraceae</taxon>
        <taxon>Ahniella</taxon>
    </lineage>
</organism>
<dbReference type="GO" id="GO:0005886">
    <property type="term" value="C:plasma membrane"/>
    <property type="evidence" value="ECO:0007669"/>
    <property type="project" value="TreeGrafter"/>
</dbReference>
<dbReference type="SUPFAM" id="SSF52540">
    <property type="entry name" value="P-loop containing nucleoside triphosphate hydrolases"/>
    <property type="match status" value="1"/>
</dbReference>